<keyword evidence="2" id="KW-1185">Reference proteome</keyword>
<dbReference type="EC" id="3.1.3.-" evidence="1"/>
<evidence type="ECO:0000313" key="1">
    <source>
        <dbReference type="EMBL" id="MDJ1133622.1"/>
    </source>
</evidence>
<dbReference type="EMBL" id="JANCPR020000015">
    <property type="protein sequence ID" value="MDJ1133622.1"/>
    <property type="molecule type" value="Genomic_DNA"/>
</dbReference>
<reference evidence="1 2" key="1">
    <citation type="submission" date="2023-05" db="EMBL/GenBank/DDBJ databases">
        <title>Streptantibioticus silvisoli sp. nov., acidotolerant actinomycetes 1 from pine litter.</title>
        <authorList>
            <person name="Swiecimska M."/>
            <person name="Golinska P."/>
            <person name="Sangal V."/>
            <person name="Wachnowicz B."/>
            <person name="Goodfellow M."/>
        </authorList>
    </citation>
    <scope>NUCLEOTIDE SEQUENCE [LARGE SCALE GENOMIC DNA]</scope>
    <source>
        <strain evidence="1 2">DSM 42109</strain>
    </source>
</reference>
<name>A0ABT6ZX25_9ACTN</name>
<dbReference type="SFLD" id="SFLDG01129">
    <property type="entry name" value="C1.5:_HAD__Beta-PGM__Phosphata"/>
    <property type="match status" value="1"/>
</dbReference>
<dbReference type="Gene3D" id="3.40.50.1000">
    <property type="entry name" value="HAD superfamily/HAD-like"/>
    <property type="match status" value="1"/>
</dbReference>
<evidence type="ECO:0000313" key="2">
    <source>
        <dbReference type="Proteomes" id="UP001214441"/>
    </source>
</evidence>
<accession>A0ABT6ZX25</accession>
<dbReference type="PRINTS" id="PR00413">
    <property type="entry name" value="HADHALOGNASE"/>
</dbReference>
<dbReference type="Proteomes" id="UP001214441">
    <property type="component" value="Unassembled WGS sequence"/>
</dbReference>
<dbReference type="Pfam" id="PF00702">
    <property type="entry name" value="Hydrolase"/>
    <property type="match status" value="1"/>
</dbReference>
<proteinExistence type="predicted"/>
<dbReference type="GO" id="GO:0016787">
    <property type="term" value="F:hydrolase activity"/>
    <property type="evidence" value="ECO:0007669"/>
    <property type="project" value="UniProtKB-KW"/>
</dbReference>
<organism evidence="1 2">
    <name type="scientific">Streptomyces iconiensis</name>
    <dbReference type="NCBI Taxonomy" id="1384038"/>
    <lineage>
        <taxon>Bacteria</taxon>
        <taxon>Bacillati</taxon>
        <taxon>Actinomycetota</taxon>
        <taxon>Actinomycetes</taxon>
        <taxon>Kitasatosporales</taxon>
        <taxon>Streptomycetaceae</taxon>
        <taxon>Streptomyces</taxon>
    </lineage>
</organism>
<dbReference type="InterPro" id="IPR006439">
    <property type="entry name" value="HAD-SF_hydro_IA"/>
</dbReference>
<dbReference type="SFLD" id="SFLDS00003">
    <property type="entry name" value="Haloacid_Dehalogenase"/>
    <property type="match status" value="1"/>
</dbReference>
<dbReference type="InterPro" id="IPR023214">
    <property type="entry name" value="HAD_sf"/>
</dbReference>
<dbReference type="SUPFAM" id="SSF56784">
    <property type="entry name" value="HAD-like"/>
    <property type="match status" value="1"/>
</dbReference>
<sequence>MTAGRTAGSPAAGSPAARVRPVEAVLLDAGGVLIMPAPARSLPVLNRYGADPAAGLLHRAHFLATAATDAFPERDRMRYMRTYVRACGVPGARVEAAAAELGEVFDGHNFAIPSPLATPAVLGAMGALPVTHAVVSNSIGLVAEQLREAKVCQKGPGPGLPVAFIIDSALVGVAKPDPGIFALALDRLGIAAEQAVYVGDTARIDVDGAHAAGVRPLHLDPYGDCPDPPGRHGHLDSLEALVAWVRHDHER</sequence>
<protein>
    <submittedName>
        <fullName evidence="1">HAD family hydrolase</fullName>
        <ecNumber evidence="1">3.1.3.-</ecNumber>
    </submittedName>
</protein>
<dbReference type="InterPro" id="IPR036412">
    <property type="entry name" value="HAD-like_sf"/>
</dbReference>
<keyword evidence="1" id="KW-0378">Hydrolase</keyword>
<dbReference type="NCBIfam" id="TIGR01549">
    <property type="entry name" value="HAD-SF-IA-v1"/>
    <property type="match status" value="1"/>
</dbReference>
<dbReference type="RefSeq" id="WP_274045370.1">
    <property type="nucleotide sequence ID" value="NZ_JANCPR020000015.1"/>
</dbReference>
<comment type="caution">
    <text evidence="1">The sequence shown here is derived from an EMBL/GenBank/DDBJ whole genome shotgun (WGS) entry which is preliminary data.</text>
</comment>
<gene>
    <name evidence="1" type="ORF">NMN56_016945</name>
</gene>